<evidence type="ECO:0000256" key="6">
    <source>
        <dbReference type="ARBA" id="ARBA00023125"/>
    </source>
</evidence>
<dbReference type="PANTHER" id="PTHR30405">
    <property type="entry name" value="TRANSPOSASE"/>
    <property type="match status" value="1"/>
</dbReference>
<protein>
    <submittedName>
        <fullName evidence="11">IS200/IS605 family element transposase accessory protein TnpB</fullName>
    </submittedName>
</protein>
<dbReference type="NCBIfam" id="NF040570">
    <property type="entry name" value="guided_TnpB"/>
    <property type="match status" value="1"/>
</dbReference>
<evidence type="ECO:0000256" key="4">
    <source>
        <dbReference type="ARBA" id="ARBA00022723"/>
    </source>
</evidence>
<dbReference type="GO" id="GO:0046872">
    <property type="term" value="F:metal ion binding"/>
    <property type="evidence" value="ECO:0007669"/>
    <property type="project" value="UniProtKB-KW"/>
</dbReference>
<dbReference type="NCBIfam" id="TIGR01766">
    <property type="entry name" value="IS200/IS605 family accessory protein TnpB-like domain"/>
    <property type="match status" value="1"/>
</dbReference>
<comment type="similarity">
    <text evidence="2">In the N-terminal section; belongs to the transposase 2 family.</text>
</comment>
<name>A0A6N1MS71_ACILW</name>
<dbReference type="Pfam" id="PF07282">
    <property type="entry name" value="Cas12f1-like_TNB"/>
    <property type="match status" value="1"/>
</dbReference>
<evidence type="ECO:0000256" key="5">
    <source>
        <dbReference type="ARBA" id="ARBA00022833"/>
    </source>
</evidence>
<dbReference type="GO" id="GO:0003677">
    <property type="term" value="F:DNA binding"/>
    <property type="evidence" value="ECO:0007669"/>
    <property type="project" value="UniProtKB-KW"/>
</dbReference>
<evidence type="ECO:0000256" key="3">
    <source>
        <dbReference type="ARBA" id="ARBA00022578"/>
    </source>
</evidence>
<dbReference type="RefSeq" id="WP_148334915.1">
    <property type="nucleotide sequence ID" value="NZ_CABIYT010000022.1"/>
</dbReference>
<dbReference type="Pfam" id="PF12323">
    <property type="entry name" value="HTH_OrfB_IS605"/>
    <property type="match status" value="1"/>
</dbReference>
<dbReference type="InterPro" id="IPR010095">
    <property type="entry name" value="Cas12f1-like_TNB"/>
</dbReference>
<keyword evidence="6" id="KW-0238">DNA-binding</keyword>
<dbReference type="InterPro" id="IPR021027">
    <property type="entry name" value="Transposase_put_HTH"/>
</dbReference>
<sequence length="431" mass="49384">MKISQHYKFRLLPNQEQEILLNQAIGSARFVWNQILAKSFEMFAKDEYIRYESIEKKLVPLKKTPEFSFLGQTYSACLQQKIRDLAQAWGKFYNKKEQARLKQNKRKPRKPNFFKLADGGEIQLRPLMPRFKKKSDGEQSFRLPFADCEVISDRVSLPKKTGWIRFKKSQEIVGKITSITIKKICGLWYVSFCTNREIEQPIHPSKSAIGVDLGIKQLITISTGQVFDPINSFKANQVKLARLQRKLRKKTEFSQNWKKLNLKINKLHHHIANIRHDYLHKVTTTLSKNHAMIVVEDLKVANMSKSAKGSIEEKGKNVKAKSGLNKSILDQGWSMLVNMLVYKQQWRGGLLVKVDPKYTSQTCSSCGHVAKENRLTQANFSCVECGFSENADINASRNILAVGHTVLSVEGRCGKDRPVKQKASEIREEVT</sequence>
<dbReference type="PANTHER" id="PTHR30405:SF25">
    <property type="entry name" value="RNA-GUIDED DNA ENDONUCLEASE INSQ-RELATED"/>
    <property type="match status" value="1"/>
</dbReference>
<dbReference type="InterPro" id="IPR051399">
    <property type="entry name" value="RNA-guided_DNA_endo/Transpos"/>
</dbReference>
<keyword evidence="5" id="KW-0862">Zinc</keyword>
<evidence type="ECO:0000259" key="9">
    <source>
        <dbReference type="Pfam" id="PF07282"/>
    </source>
</evidence>
<evidence type="ECO:0000259" key="10">
    <source>
        <dbReference type="Pfam" id="PF12323"/>
    </source>
</evidence>
<proteinExistence type="inferred from homology"/>
<evidence type="ECO:0000313" key="12">
    <source>
        <dbReference type="Proteomes" id="UP000509126"/>
    </source>
</evidence>
<feature type="domain" description="Probable transposase IS891/IS1136/IS1341" evidence="8">
    <location>
        <begin position="192"/>
        <end position="306"/>
    </location>
</feature>
<feature type="domain" description="Cas12f1-like TNB" evidence="9">
    <location>
        <begin position="333"/>
        <end position="399"/>
    </location>
</feature>
<dbReference type="InterPro" id="IPR001959">
    <property type="entry name" value="Transposase"/>
</dbReference>
<organism evidence="11 12">
    <name type="scientific">Acinetobacter lwoffii</name>
    <dbReference type="NCBI Taxonomy" id="28090"/>
    <lineage>
        <taxon>Bacteria</taxon>
        <taxon>Pseudomonadati</taxon>
        <taxon>Pseudomonadota</taxon>
        <taxon>Gammaproteobacteria</taxon>
        <taxon>Moraxellales</taxon>
        <taxon>Moraxellaceae</taxon>
        <taxon>Acinetobacter</taxon>
    </lineage>
</organism>
<dbReference type="EMBL" id="CP054803">
    <property type="protein sequence ID" value="QKU20240.1"/>
    <property type="molecule type" value="Genomic_DNA"/>
</dbReference>
<feature type="domain" description="Transposase putative helix-turn-helix" evidence="10">
    <location>
        <begin position="1"/>
        <end position="45"/>
    </location>
</feature>
<dbReference type="AlphaFoldDB" id="A0A6N1MS71"/>
<keyword evidence="4" id="KW-0479">Metal-binding</keyword>
<evidence type="ECO:0000259" key="8">
    <source>
        <dbReference type="Pfam" id="PF01385"/>
    </source>
</evidence>
<dbReference type="Proteomes" id="UP000509126">
    <property type="component" value="Chromosome"/>
</dbReference>
<dbReference type="GO" id="GO:0006310">
    <property type="term" value="P:DNA recombination"/>
    <property type="evidence" value="ECO:0007669"/>
    <property type="project" value="UniProtKB-KW"/>
</dbReference>
<accession>A0A6N1MS71</accession>
<reference evidence="11 12" key="1">
    <citation type="submission" date="2019-11" db="EMBL/GenBank/DDBJ databases">
        <title>FDA dAtabase for Regulatory Grade micrObial Sequences (FDA-ARGOS): Supporting development and validation of Infectious Disease Dx tests.</title>
        <authorList>
            <person name="Patel R."/>
            <person name="Rucinski S."/>
            <person name="Tallon L."/>
            <person name="Sadzewicz L."/>
            <person name="Vavikolanu K."/>
            <person name="Mehta A."/>
            <person name="Aluvathingal J."/>
            <person name="Nadendla S."/>
            <person name="Nandy P."/>
            <person name="Geyer C."/>
            <person name="Yan Y."/>
            <person name="Sichtig H."/>
        </authorList>
    </citation>
    <scope>NUCLEOTIDE SEQUENCE [LARGE SCALE GENOMIC DNA]</scope>
    <source>
        <strain evidence="11 12">FDAARGOS_557</strain>
    </source>
</reference>
<evidence type="ECO:0000256" key="7">
    <source>
        <dbReference type="ARBA" id="ARBA00023172"/>
    </source>
</evidence>
<dbReference type="GO" id="GO:0032196">
    <property type="term" value="P:transposition"/>
    <property type="evidence" value="ECO:0007669"/>
    <property type="project" value="UniProtKB-KW"/>
</dbReference>
<keyword evidence="3" id="KW-0815">Transposition</keyword>
<comment type="similarity">
    <text evidence="1">In the C-terminal section; belongs to the transposase 35 family.</text>
</comment>
<evidence type="ECO:0000256" key="1">
    <source>
        <dbReference type="ARBA" id="ARBA00008761"/>
    </source>
</evidence>
<dbReference type="Pfam" id="PF01385">
    <property type="entry name" value="OrfB_IS605"/>
    <property type="match status" value="1"/>
</dbReference>
<evidence type="ECO:0000313" key="11">
    <source>
        <dbReference type="EMBL" id="QKU20240.1"/>
    </source>
</evidence>
<gene>
    <name evidence="11" type="primary">tnpB</name>
    <name evidence="11" type="ORF">FOB19_01550</name>
</gene>
<evidence type="ECO:0000256" key="2">
    <source>
        <dbReference type="ARBA" id="ARBA00011044"/>
    </source>
</evidence>
<keyword evidence="7" id="KW-0233">DNA recombination</keyword>